<dbReference type="GO" id="GO:0005549">
    <property type="term" value="F:odorant binding"/>
    <property type="evidence" value="ECO:0007669"/>
    <property type="project" value="InterPro"/>
</dbReference>
<keyword evidence="6 10" id="KW-1133">Transmembrane helix</keyword>
<dbReference type="Pfam" id="PF02949">
    <property type="entry name" value="7tm_6"/>
    <property type="match status" value="1"/>
</dbReference>
<comment type="caution">
    <text evidence="11">The sequence shown here is derived from an EMBL/GenBank/DDBJ whole genome shotgun (WGS) entry which is preliminary data.</text>
</comment>
<evidence type="ECO:0000256" key="6">
    <source>
        <dbReference type="ARBA" id="ARBA00022989"/>
    </source>
</evidence>
<organism evidence="11 12">
    <name type="scientific">Cloeon dipterum</name>
    <dbReference type="NCBI Taxonomy" id="197152"/>
    <lineage>
        <taxon>Eukaryota</taxon>
        <taxon>Metazoa</taxon>
        <taxon>Ecdysozoa</taxon>
        <taxon>Arthropoda</taxon>
        <taxon>Hexapoda</taxon>
        <taxon>Insecta</taxon>
        <taxon>Pterygota</taxon>
        <taxon>Palaeoptera</taxon>
        <taxon>Ephemeroptera</taxon>
        <taxon>Pisciforma</taxon>
        <taxon>Baetidae</taxon>
        <taxon>Cloeon</taxon>
    </lineage>
</organism>
<keyword evidence="4 10" id="KW-0812">Transmembrane</keyword>
<evidence type="ECO:0000256" key="8">
    <source>
        <dbReference type="ARBA" id="ARBA00023170"/>
    </source>
</evidence>
<evidence type="ECO:0000256" key="9">
    <source>
        <dbReference type="ARBA" id="ARBA00023224"/>
    </source>
</evidence>
<comment type="subcellular location">
    <subcellularLocation>
        <location evidence="1 10">Cell membrane</location>
        <topology evidence="1 10">Multi-pass membrane protein</topology>
    </subcellularLocation>
</comment>
<dbReference type="PANTHER" id="PTHR21137:SF35">
    <property type="entry name" value="ODORANT RECEPTOR 19A-RELATED"/>
    <property type="match status" value="1"/>
</dbReference>
<keyword evidence="8 10" id="KW-0675">Receptor</keyword>
<feature type="transmembrane region" description="Helical" evidence="10">
    <location>
        <begin position="137"/>
        <end position="170"/>
    </location>
</feature>
<dbReference type="GO" id="GO:0004984">
    <property type="term" value="F:olfactory receptor activity"/>
    <property type="evidence" value="ECO:0007669"/>
    <property type="project" value="InterPro"/>
</dbReference>
<evidence type="ECO:0000256" key="2">
    <source>
        <dbReference type="ARBA" id="ARBA00022475"/>
    </source>
</evidence>
<dbReference type="AlphaFoldDB" id="A0A8S1CRD1"/>
<evidence type="ECO:0000256" key="10">
    <source>
        <dbReference type="RuleBase" id="RU351113"/>
    </source>
</evidence>
<accession>A0A8S1CRD1</accession>
<feature type="transmembrane region" description="Helical" evidence="10">
    <location>
        <begin position="393"/>
        <end position="416"/>
    </location>
</feature>
<feature type="transmembrane region" description="Helical" evidence="10">
    <location>
        <begin position="294"/>
        <end position="320"/>
    </location>
</feature>
<feature type="transmembrane region" description="Helical" evidence="10">
    <location>
        <begin position="220"/>
        <end position="241"/>
    </location>
</feature>
<sequence length="418" mass="48142">MISVYDNLKFKVFLLISAVFGMMRSFQNLENSQFIEVTGVWIPKNSKQLKYFSIKRIWEAFLLTILVLDMWLMLPFYEDMIQKFSRAGELMSNVVFLICQILRRAQISLRKKQLVLIFSKADKLLNTQKMRLQQNKILIGACNLLWIICIAQFMEYFVLMAIMLLPYVVLPEMMQSEKNNGTNSSSPHPLNGVILDKYMHPESFTIREAIAAQLNLQIMIFLWISIIFLDNILYFVSYLLFVEIKALKDELARIKIDARSTVTIGTHIEATGDLLHWIQFFKDIKIFAALVNDFFSFQLTITIALDVLNLCFAAFTAAAIRFGPLMTAMLCASLINLQRVVLLCFYGQKVQTESKQLRNLLSTKTWSNPVLVSTFHLMADDAQNNFLLRGGPFFTLNMEFLTSVVGLVVTYFIVLLQL</sequence>
<proteinExistence type="inferred from homology"/>
<dbReference type="Proteomes" id="UP000494165">
    <property type="component" value="Unassembled WGS sequence"/>
</dbReference>
<comment type="similarity">
    <text evidence="10">Belongs to the insect chemoreceptor superfamily. Heteromeric odorant receptor channel (TC 1.A.69) family.</text>
</comment>
<reference evidence="11 12" key="1">
    <citation type="submission" date="2020-04" db="EMBL/GenBank/DDBJ databases">
        <authorList>
            <person name="Alioto T."/>
            <person name="Alioto T."/>
            <person name="Gomez Garrido J."/>
        </authorList>
    </citation>
    <scope>NUCLEOTIDE SEQUENCE [LARGE SCALE GENOMIC DNA]</scope>
</reference>
<dbReference type="GO" id="GO:0007165">
    <property type="term" value="P:signal transduction"/>
    <property type="evidence" value="ECO:0007669"/>
    <property type="project" value="UniProtKB-KW"/>
</dbReference>
<dbReference type="EMBL" id="CADEPI010000082">
    <property type="protein sequence ID" value="CAB3373136.1"/>
    <property type="molecule type" value="Genomic_DNA"/>
</dbReference>
<keyword evidence="12" id="KW-1185">Reference proteome</keyword>
<gene>
    <name evidence="11" type="ORF">CLODIP_2_CD11036</name>
</gene>
<evidence type="ECO:0000313" key="11">
    <source>
        <dbReference type="EMBL" id="CAB3373136.1"/>
    </source>
</evidence>
<keyword evidence="5 10" id="KW-0552">Olfaction</keyword>
<keyword evidence="7 10" id="KW-0472">Membrane</keyword>
<dbReference type="PANTHER" id="PTHR21137">
    <property type="entry name" value="ODORANT RECEPTOR"/>
    <property type="match status" value="1"/>
</dbReference>
<evidence type="ECO:0000256" key="4">
    <source>
        <dbReference type="ARBA" id="ARBA00022692"/>
    </source>
</evidence>
<protein>
    <recommendedName>
        <fullName evidence="10">Odorant receptor</fullName>
    </recommendedName>
</protein>
<evidence type="ECO:0000313" key="12">
    <source>
        <dbReference type="Proteomes" id="UP000494165"/>
    </source>
</evidence>
<name>A0A8S1CRD1_9INSE</name>
<dbReference type="GO" id="GO:0005886">
    <property type="term" value="C:plasma membrane"/>
    <property type="evidence" value="ECO:0007669"/>
    <property type="project" value="UniProtKB-SubCell"/>
</dbReference>
<evidence type="ECO:0000256" key="7">
    <source>
        <dbReference type="ARBA" id="ARBA00023136"/>
    </source>
</evidence>
<dbReference type="InterPro" id="IPR004117">
    <property type="entry name" value="7tm6_olfct_rcpt"/>
</dbReference>
<feature type="transmembrane region" description="Helical" evidence="10">
    <location>
        <begin position="57"/>
        <end position="77"/>
    </location>
</feature>
<evidence type="ECO:0000256" key="5">
    <source>
        <dbReference type="ARBA" id="ARBA00022725"/>
    </source>
</evidence>
<feature type="transmembrane region" description="Helical" evidence="10">
    <location>
        <begin position="326"/>
        <end position="346"/>
    </location>
</feature>
<keyword evidence="9 10" id="KW-0807">Transducer</keyword>
<comment type="caution">
    <text evidence="10">Lacks conserved residue(s) required for the propagation of feature annotation.</text>
</comment>
<evidence type="ECO:0000256" key="1">
    <source>
        <dbReference type="ARBA" id="ARBA00004651"/>
    </source>
</evidence>
<evidence type="ECO:0000256" key="3">
    <source>
        <dbReference type="ARBA" id="ARBA00022606"/>
    </source>
</evidence>
<keyword evidence="2" id="KW-1003">Cell membrane</keyword>
<keyword evidence="3 10" id="KW-0716">Sensory transduction</keyword>